<gene>
    <name evidence="3" type="primary">larA</name>
    <name evidence="3" type="ORF">PQJ61_01355</name>
</gene>
<accession>A0AAJ1MJ12</accession>
<sequence>MTLNLPWEQTEIQIALPDNCGTVVLEPNEVPVCSDANGAVYEALFSGGWDEFIKAPGKLLVIVNDGTRPTPTRTVLEILADELDAAGAEFIVATGVHRAPTETELEYIFGSTLERFRSCISAHNARTDETFVIGTTSRGTEVKLNSKVRQAERVLIIGSVEPHYFAGYTGGRKGLLPGVAAYSTIEQNHKLALSPRAQTLALHGNPVHEDMLEACRLIDKNVLTIMTVLDRNQNLYGVTAGGLEDAFDAAVQKADEVFVVPLKQQADAVIACAKYPMDIDLYQSQKAIENAKLALKSGGTLILVSACRDGIGEDTFRDLLASCPSPEAVYSKIEAGYRLGYHKAAKIAEICSKANVAAFTGLDSDVLKSVFINPVENLQQTVDELISVNQGNTKFLLAVMPDASVTVPHLQNS</sequence>
<dbReference type="InterPro" id="IPR018657">
    <property type="entry name" value="LarA-like_N"/>
</dbReference>
<dbReference type="Pfam" id="PF21113">
    <property type="entry name" value="LarA_C"/>
    <property type="match status" value="1"/>
</dbReference>
<dbReference type="EMBL" id="JAQQAL010000006">
    <property type="protein sequence ID" value="MDC7225391.1"/>
    <property type="molecule type" value="Genomic_DNA"/>
</dbReference>
<feature type="domain" description="LarA-like N-terminal" evidence="1">
    <location>
        <begin position="9"/>
        <end position="198"/>
    </location>
</feature>
<feature type="domain" description="Lactate racemase C-terminal" evidence="2">
    <location>
        <begin position="264"/>
        <end position="402"/>
    </location>
</feature>
<dbReference type="InterPro" id="IPR043166">
    <property type="entry name" value="LarA-like_C"/>
</dbReference>
<name>A0AAJ1MJ12_9SPIO</name>
<dbReference type="InterPro" id="IPR048068">
    <property type="entry name" value="LarA-like"/>
</dbReference>
<comment type="caution">
    <text evidence="3">The sequence shown here is derived from an EMBL/GenBank/DDBJ whole genome shotgun (WGS) entry which is preliminary data.</text>
</comment>
<dbReference type="InterPro" id="IPR048520">
    <property type="entry name" value="LarA_C"/>
</dbReference>
<protein>
    <submittedName>
        <fullName evidence="3">Nickel-dependent lactate racemase</fullName>
    </submittedName>
</protein>
<organism evidence="3 4">
    <name type="scientific">Candidatus Thalassospirochaeta sargassi</name>
    <dbReference type="NCBI Taxonomy" id="3119039"/>
    <lineage>
        <taxon>Bacteria</taxon>
        <taxon>Pseudomonadati</taxon>
        <taxon>Spirochaetota</taxon>
        <taxon>Spirochaetia</taxon>
        <taxon>Spirochaetales</taxon>
        <taxon>Spirochaetaceae</taxon>
        <taxon>Candidatus Thalassospirochaeta</taxon>
    </lineage>
</organism>
<dbReference type="AlphaFoldDB" id="A0AAJ1MJ12"/>
<dbReference type="Proteomes" id="UP001221217">
    <property type="component" value="Unassembled WGS sequence"/>
</dbReference>
<proteinExistence type="predicted"/>
<evidence type="ECO:0000313" key="4">
    <source>
        <dbReference type="Proteomes" id="UP001221217"/>
    </source>
</evidence>
<dbReference type="InterPro" id="IPR047926">
    <property type="entry name" value="Ni_dep_LarA"/>
</dbReference>
<dbReference type="PANTHER" id="PTHR33171:SF17">
    <property type="entry name" value="LARA-LIKE N-TERMINAL DOMAIN-CONTAINING PROTEIN"/>
    <property type="match status" value="1"/>
</dbReference>
<dbReference type="Gene3D" id="3.40.50.11440">
    <property type="match status" value="1"/>
</dbReference>
<dbReference type="PANTHER" id="PTHR33171">
    <property type="entry name" value="LAR_N DOMAIN-CONTAINING PROTEIN"/>
    <property type="match status" value="1"/>
</dbReference>
<dbReference type="Gene3D" id="3.90.226.30">
    <property type="match status" value="1"/>
</dbReference>
<dbReference type="Pfam" id="PF09861">
    <property type="entry name" value="Lar_N"/>
    <property type="match status" value="1"/>
</dbReference>
<dbReference type="NCBIfam" id="NF033504">
    <property type="entry name" value="Ni_dep_LarA"/>
    <property type="match status" value="1"/>
</dbReference>
<evidence type="ECO:0000313" key="3">
    <source>
        <dbReference type="EMBL" id="MDC7225391.1"/>
    </source>
</evidence>
<evidence type="ECO:0000259" key="1">
    <source>
        <dbReference type="Pfam" id="PF09861"/>
    </source>
</evidence>
<dbReference type="GO" id="GO:0050043">
    <property type="term" value="F:lactate racemase activity"/>
    <property type="evidence" value="ECO:0007669"/>
    <property type="project" value="InterPro"/>
</dbReference>
<evidence type="ECO:0000259" key="2">
    <source>
        <dbReference type="Pfam" id="PF21113"/>
    </source>
</evidence>
<reference evidence="3 4" key="1">
    <citation type="submission" date="2022-12" db="EMBL/GenBank/DDBJ databases">
        <title>Metagenome assembled genome from gulf of manar.</title>
        <authorList>
            <person name="Kohli P."/>
            <person name="Pk S."/>
            <person name="Venkata Ramana C."/>
            <person name="Sasikala C."/>
        </authorList>
    </citation>
    <scope>NUCLEOTIDE SEQUENCE [LARGE SCALE GENOMIC DNA]</scope>
    <source>
        <strain evidence="3">JB008</strain>
    </source>
</reference>